<reference evidence="2" key="3">
    <citation type="submission" date="2024-09" db="EMBL/GenBank/DDBJ databases">
        <authorList>
            <person name="Sun Q."/>
            <person name="Mori K."/>
        </authorList>
    </citation>
    <scope>NUCLEOTIDE SEQUENCE</scope>
    <source>
        <strain evidence="2">CCUG 53902</strain>
    </source>
</reference>
<comment type="caution">
    <text evidence="2">The sequence shown here is derived from an EMBL/GenBank/DDBJ whole genome shotgun (WGS) entry which is preliminary data.</text>
</comment>
<reference evidence="3" key="2">
    <citation type="journal article" date="2019" name="Int. J. Syst. Evol. Microbiol.">
        <title>The Global Catalogue of Microorganisms (GCM) 10K type strain sequencing project: providing services to taxonomists for standard genome sequencing and annotation.</title>
        <authorList>
            <consortium name="The Broad Institute Genomics Platform"/>
            <consortium name="The Broad Institute Genome Sequencing Center for Infectious Disease"/>
            <person name="Wu L."/>
            <person name="Ma J."/>
        </authorList>
    </citation>
    <scope>NUCLEOTIDE SEQUENCE [LARGE SCALE GENOMIC DNA]</scope>
    <source>
        <strain evidence="3">CGMCC 1.12371</strain>
    </source>
</reference>
<organism evidence="2 3">
    <name type="scientific">Hydrogenophaga atypica</name>
    <dbReference type="NCBI Taxonomy" id="249409"/>
    <lineage>
        <taxon>Bacteria</taxon>
        <taxon>Pseudomonadati</taxon>
        <taxon>Pseudomonadota</taxon>
        <taxon>Betaproteobacteria</taxon>
        <taxon>Burkholderiales</taxon>
        <taxon>Comamonadaceae</taxon>
        <taxon>Hydrogenophaga</taxon>
    </lineage>
</organism>
<gene>
    <name evidence="1" type="ORF">ACFQPB_23040</name>
    <name evidence="2" type="ORF">ACFQPB_23655</name>
</gene>
<keyword evidence="3" id="KW-1185">Reference proteome</keyword>
<accession>A0ABW2QR24</accession>
<dbReference type="EMBL" id="JBHTCA010000045">
    <property type="protein sequence ID" value="MFC7411736.1"/>
    <property type="molecule type" value="Genomic_DNA"/>
</dbReference>
<name>A0ABW2QR24_9BURK</name>
<dbReference type="EMBL" id="JBHTCA010000061">
    <property type="protein sequence ID" value="MFC7411851.1"/>
    <property type="molecule type" value="Genomic_DNA"/>
</dbReference>
<evidence type="ECO:0000313" key="3">
    <source>
        <dbReference type="Proteomes" id="UP001596501"/>
    </source>
</evidence>
<reference evidence="2" key="1">
    <citation type="journal article" date="2014" name="Int. J. Syst. Evol. Microbiol.">
        <title>Complete genome of a new Firmicutes species belonging to the dominant human colonic microbiota ('Ruminococcus bicirculans') reveals two chromosomes and a selective capacity to utilize plant glucans.</title>
        <authorList>
            <consortium name="NISC Comparative Sequencing Program"/>
            <person name="Wegmann U."/>
            <person name="Louis P."/>
            <person name="Goesmann A."/>
            <person name="Henrissat B."/>
            <person name="Duncan S.H."/>
            <person name="Flint H.J."/>
        </authorList>
    </citation>
    <scope>NUCLEOTIDE SEQUENCE</scope>
    <source>
        <strain evidence="2">CCUG 53902</strain>
    </source>
</reference>
<protein>
    <submittedName>
        <fullName evidence="2">IS5/IS1182 family transposase</fullName>
    </submittedName>
</protein>
<evidence type="ECO:0000313" key="1">
    <source>
        <dbReference type="EMBL" id="MFC7411736.1"/>
    </source>
</evidence>
<proteinExistence type="predicted"/>
<feature type="non-terminal residue" evidence="2">
    <location>
        <position position="1"/>
    </location>
</feature>
<evidence type="ECO:0000313" key="2">
    <source>
        <dbReference type="EMBL" id="MFC7411851.1"/>
    </source>
</evidence>
<dbReference type="Proteomes" id="UP001596501">
    <property type="component" value="Unassembled WGS sequence"/>
</dbReference>
<sequence length="38" mass="4341">KLLVRYEKLERSFLALNHLAAAIIAFRKVPLSVNIIYG</sequence>